<sequence length="39" mass="4249">MDEAELISRIGEFTIVLSDGTEIKVVLEPTSTTPESPKD</sequence>
<accession>A0A1M6C5B8</accession>
<reference evidence="1 2" key="1">
    <citation type="submission" date="2016-11" db="EMBL/GenBank/DDBJ databases">
        <authorList>
            <person name="Jaros S."/>
            <person name="Januszkiewicz K."/>
            <person name="Wedrychowicz H."/>
        </authorList>
    </citation>
    <scope>NUCLEOTIDE SEQUENCE [LARGE SCALE GENOMIC DNA]</scope>
    <source>
        <strain evidence="1 2">DSM 3074</strain>
    </source>
</reference>
<organism evidence="1 2">
    <name type="scientific">Anaerovibrio lipolyticus DSM 3074</name>
    <dbReference type="NCBI Taxonomy" id="1120997"/>
    <lineage>
        <taxon>Bacteria</taxon>
        <taxon>Bacillati</taxon>
        <taxon>Bacillota</taxon>
        <taxon>Negativicutes</taxon>
        <taxon>Selenomonadales</taxon>
        <taxon>Selenomonadaceae</taxon>
        <taxon>Anaerovibrio</taxon>
    </lineage>
</organism>
<dbReference type="Proteomes" id="UP000191240">
    <property type="component" value="Unassembled WGS sequence"/>
</dbReference>
<gene>
    <name evidence="1" type="ORF">SAMN02745671_00997</name>
</gene>
<evidence type="ECO:0000313" key="2">
    <source>
        <dbReference type="Proteomes" id="UP000191240"/>
    </source>
</evidence>
<protein>
    <submittedName>
        <fullName evidence="1">Uncharacterized protein</fullName>
    </submittedName>
</protein>
<dbReference type="AlphaFoldDB" id="A0A1M6C5B8"/>
<dbReference type="EMBL" id="FQYW01000007">
    <property type="protein sequence ID" value="SHI55934.1"/>
    <property type="molecule type" value="Genomic_DNA"/>
</dbReference>
<name>A0A1M6C5B8_9FIRM</name>
<proteinExistence type="predicted"/>
<evidence type="ECO:0000313" key="1">
    <source>
        <dbReference type="EMBL" id="SHI55934.1"/>
    </source>
</evidence>